<dbReference type="Pfam" id="PF01612">
    <property type="entry name" value="DNA_pol_A_exo1"/>
    <property type="match status" value="1"/>
</dbReference>
<evidence type="ECO:0000259" key="10">
    <source>
        <dbReference type="Pfam" id="PF01612"/>
    </source>
</evidence>
<keyword evidence="2" id="KW-0540">Nuclease</keyword>
<evidence type="ECO:0000256" key="8">
    <source>
        <dbReference type="ARBA" id="ARBA00040531"/>
    </source>
</evidence>
<dbReference type="PANTHER" id="PTHR13620">
    <property type="entry name" value="3-5 EXONUCLEASE"/>
    <property type="match status" value="1"/>
</dbReference>
<dbReference type="GO" id="GO:0003676">
    <property type="term" value="F:nucleic acid binding"/>
    <property type="evidence" value="ECO:0007669"/>
    <property type="project" value="InterPro"/>
</dbReference>
<sequence length="503" mass="56547">MDPTVSLDANGLPTTNESISPSIQILCTALEEARINRVHAAPPVFMAATYNQAENAMHLFEQYYKNTPEGRPGTVGFDTETTTDFIRSKHRGVSLVQIATKDICLFFQVYRITRMNSDKSMFPPRLRAFLEDPEQLMAGVGVEGDARDLLTSYGVQCTGLVNLEKMSKARNCPERSLASLDAKFGTPGREVVKTKAILKWNWDLERYKPAWVWYAAKDAFAGQVIFENMMKGQVREGYKSYLDLHPMTEEEEARDAFKYLSLGIGRGTKTTVPAVTRLLVKIYPRFHKAYIESERHSKAQACIAKMMENGLLVRPCDSKPESLSETDVVHLFGHSLARSLPSKAGINVLSPLFNNQRVILGESQSSDVLDPGNDITEDKDNVDLKDLKLFLDMGGVWNRPKKTGSLVSAHASIIRNATNMANLVEPSAVEQGPEDVYETTKLFLQRMKYRGVLEQTPGDLWQIVPLIEDQVTREYEKEIQLKRDEKAEKMNRVDSGNIEGEEV</sequence>
<dbReference type="InterPro" id="IPR002562">
    <property type="entry name" value="3'-5'_exonuclease_dom"/>
</dbReference>
<keyword evidence="7" id="KW-0539">Nucleus</keyword>
<keyword evidence="5" id="KW-0269">Exonuclease</keyword>
<comment type="subcellular location">
    <subcellularLocation>
        <location evidence="1">Nucleus</location>
    </subcellularLocation>
</comment>
<dbReference type="OrthoDB" id="1920326at2759"/>
<evidence type="ECO:0000313" key="12">
    <source>
        <dbReference type="Proteomes" id="UP000780801"/>
    </source>
</evidence>
<keyword evidence="4" id="KW-0378">Hydrolase</keyword>
<dbReference type="GO" id="GO:0005634">
    <property type="term" value="C:nucleus"/>
    <property type="evidence" value="ECO:0007669"/>
    <property type="project" value="UniProtKB-SubCell"/>
</dbReference>
<evidence type="ECO:0000313" key="11">
    <source>
        <dbReference type="EMBL" id="KAF9580754.1"/>
    </source>
</evidence>
<dbReference type="CDD" id="cd06141">
    <property type="entry name" value="WRN_exo"/>
    <property type="match status" value="1"/>
</dbReference>
<evidence type="ECO:0000256" key="5">
    <source>
        <dbReference type="ARBA" id="ARBA00022839"/>
    </source>
</evidence>
<dbReference type="Gene3D" id="3.30.420.10">
    <property type="entry name" value="Ribonuclease H-like superfamily/Ribonuclease H"/>
    <property type="match status" value="1"/>
</dbReference>
<dbReference type="InterPro" id="IPR051132">
    <property type="entry name" value="3-5_Exonuclease_domain"/>
</dbReference>
<protein>
    <recommendedName>
        <fullName evidence="8">3'-5' exonuclease</fullName>
    </recommendedName>
    <alternativeName>
        <fullName evidence="9">Werner Syndrome-like exonuclease</fullName>
    </alternativeName>
</protein>
<organism evidence="11 12">
    <name type="scientific">Lunasporangiospora selenospora</name>
    <dbReference type="NCBI Taxonomy" id="979761"/>
    <lineage>
        <taxon>Eukaryota</taxon>
        <taxon>Fungi</taxon>
        <taxon>Fungi incertae sedis</taxon>
        <taxon>Mucoromycota</taxon>
        <taxon>Mortierellomycotina</taxon>
        <taxon>Mortierellomycetes</taxon>
        <taxon>Mortierellales</taxon>
        <taxon>Mortierellaceae</taxon>
        <taxon>Lunasporangiospora</taxon>
    </lineage>
</organism>
<dbReference type="InterPro" id="IPR012337">
    <property type="entry name" value="RNaseH-like_sf"/>
</dbReference>
<dbReference type="Proteomes" id="UP000780801">
    <property type="component" value="Unassembled WGS sequence"/>
</dbReference>
<evidence type="ECO:0000256" key="2">
    <source>
        <dbReference type="ARBA" id="ARBA00022722"/>
    </source>
</evidence>
<dbReference type="PANTHER" id="PTHR13620:SF109">
    <property type="entry name" value="3'-5' EXONUCLEASE"/>
    <property type="match status" value="1"/>
</dbReference>
<keyword evidence="6" id="KW-0460">Magnesium</keyword>
<evidence type="ECO:0000256" key="4">
    <source>
        <dbReference type="ARBA" id="ARBA00022801"/>
    </source>
</evidence>
<feature type="non-terminal residue" evidence="11">
    <location>
        <position position="1"/>
    </location>
</feature>
<keyword evidence="12" id="KW-1185">Reference proteome</keyword>
<dbReference type="EMBL" id="JAABOA010001869">
    <property type="protein sequence ID" value="KAF9580754.1"/>
    <property type="molecule type" value="Genomic_DNA"/>
</dbReference>
<evidence type="ECO:0000256" key="6">
    <source>
        <dbReference type="ARBA" id="ARBA00022842"/>
    </source>
</evidence>
<dbReference type="SUPFAM" id="SSF53098">
    <property type="entry name" value="Ribonuclease H-like"/>
    <property type="match status" value="1"/>
</dbReference>
<reference evidence="11" key="1">
    <citation type="journal article" date="2020" name="Fungal Divers.">
        <title>Resolving the Mortierellaceae phylogeny through synthesis of multi-gene phylogenetics and phylogenomics.</title>
        <authorList>
            <person name="Vandepol N."/>
            <person name="Liber J."/>
            <person name="Desiro A."/>
            <person name="Na H."/>
            <person name="Kennedy M."/>
            <person name="Barry K."/>
            <person name="Grigoriev I.V."/>
            <person name="Miller A.N."/>
            <person name="O'Donnell K."/>
            <person name="Stajich J.E."/>
            <person name="Bonito G."/>
        </authorList>
    </citation>
    <scope>NUCLEOTIDE SEQUENCE</scope>
    <source>
        <strain evidence="11">KOD1015</strain>
    </source>
</reference>
<dbReference type="InterPro" id="IPR036397">
    <property type="entry name" value="RNaseH_sf"/>
</dbReference>
<dbReference type="AlphaFoldDB" id="A0A9P6FSP5"/>
<evidence type="ECO:0000256" key="1">
    <source>
        <dbReference type="ARBA" id="ARBA00004123"/>
    </source>
</evidence>
<evidence type="ECO:0000256" key="9">
    <source>
        <dbReference type="ARBA" id="ARBA00042761"/>
    </source>
</evidence>
<comment type="caution">
    <text evidence="11">The sequence shown here is derived from an EMBL/GenBank/DDBJ whole genome shotgun (WGS) entry which is preliminary data.</text>
</comment>
<dbReference type="GO" id="GO:0008408">
    <property type="term" value="F:3'-5' exonuclease activity"/>
    <property type="evidence" value="ECO:0007669"/>
    <property type="project" value="InterPro"/>
</dbReference>
<keyword evidence="3" id="KW-0479">Metal-binding</keyword>
<feature type="domain" description="3'-5' exonuclease" evidence="10">
    <location>
        <begin position="64"/>
        <end position="231"/>
    </location>
</feature>
<evidence type="ECO:0000256" key="3">
    <source>
        <dbReference type="ARBA" id="ARBA00022723"/>
    </source>
</evidence>
<proteinExistence type="predicted"/>
<name>A0A9P6FSP5_9FUNG</name>
<dbReference type="GO" id="GO:0046872">
    <property type="term" value="F:metal ion binding"/>
    <property type="evidence" value="ECO:0007669"/>
    <property type="project" value="UniProtKB-KW"/>
</dbReference>
<gene>
    <name evidence="11" type="ORF">BGW38_002463</name>
</gene>
<evidence type="ECO:0000256" key="7">
    <source>
        <dbReference type="ARBA" id="ARBA00023242"/>
    </source>
</evidence>
<dbReference type="GO" id="GO:0006139">
    <property type="term" value="P:nucleobase-containing compound metabolic process"/>
    <property type="evidence" value="ECO:0007669"/>
    <property type="project" value="InterPro"/>
</dbReference>
<accession>A0A9P6FSP5</accession>